<dbReference type="GO" id="GO:0009267">
    <property type="term" value="P:cellular response to starvation"/>
    <property type="evidence" value="ECO:0007669"/>
    <property type="project" value="TreeGrafter"/>
</dbReference>
<dbReference type="PANTHER" id="PTHR12848">
    <property type="entry name" value="REGULATORY-ASSOCIATED PROTEIN OF MTOR"/>
    <property type="match status" value="1"/>
</dbReference>
<dbReference type="GO" id="GO:0010506">
    <property type="term" value="P:regulation of autophagy"/>
    <property type="evidence" value="ECO:0007669"/>
    <property type="project" value="TreeGrafter"/>
</dbReference>
<dbReference type="SUPFAM" id="SSF50978">
    <property type="entry name" value="WD40 repeat-like"/>
    <property type="match status" value="1"/>
</dbReference>
<name>A0A8S9HVC2_BRACR</name>
<dbReference type="GO" id="GO:0071230">
    <property type="term" value="P:cellular response to amino acid stimulus"/>
    <property type="evidence" value="ECO:0007669"/>
    <property type="project" value="TreeGrafter"/>
</dbReference>
<dbReference type="InterPro" id="IPR015943">
    <property type="entry name" value="WD40/YVTN_repeat-like_dom_sf"/>
</dbReference>
<reference evidence="1" key="1">
    <citation type="submission" date="2019-12" db="EMBL/GenBank/DDBJ databases">
        <title>Genome sequencing and annotation of Brassica cretica.</title>
        <authorList>
            <person name="Studholme D.J."/>
            <person name="Sarris P.F."/>
        </authorList>
    </citation>
    <scope>NUCLEOTIDE SEQUENCE</scope>
    <source>
        <strain evidence="1">PFS-001/15</strain>
        <tissue evidence="1">Leaf</tissue>
    </source>
</reference>
<dbReference type="GO" id="GO:0031931">
    <property type="term" value="C:TORC1 complex"/>
    <property type="evidence" value="ECO:0007669"/>
    <property type="project" value="InterPro"/>
</dbReference>
<dbReference type="AlphaFoldDB" id="A0A8S9HVC2"/>
<dbReference type="InterPro" id="IPR036322">
    <property type="entry name" value="WD40_repeat_dom_sf"/>
</dbReference>
<dbReference type="GO" id="GO:0031929">
    <property type="term" value="P:TOR signaling"/>
    <property type="evidence" value="ECO:0007669"/>
    <property type="project" value="InterPro"/>
</dbReference>
<dbReference type="InterPro" id="IPR001680">
    <property type="entry name" value="WD40_rpt"/>
</dbReference>
<organism evidence="1 2">
    <name type="scientific">Brassica cretica</name>
    <name type="common">Mustard</name>
    <dbReference type="NCBI Taxonomy" id="69181"/>
    <lineage>
        <taxon>Eukaryota</taxon>
        <taxon>Viridiplantae</taxon>
        <taxon>Streptophyta</taxon>
        <taxon>Embryophyta</taxon>
        <taxon>Tracheophyta</taxon>
        <taxon>Spermatophyta</taxon>
        <taxon>Magnoliopsida</taxon>
        <taxon>eudicotyledons</taxon>
        <taxon>Gunneridae</taxon>
        <taxon>Pentapetalae</taxon>
        <taxon>rosids</taxon>
        <taxon>malvids</taxon>
        <taxon>Brassicales</taxon>
        <taxon>Brassicaceae</taxon>
        <taxon>Brassiceae</taxon>
        <taxon>Brassica</taxon>
    </lineage>
</organism>
<dbReference type="GO" id="GO:0005737">
    <property type="term" value="C:cytoplasm"/>
    <property type="evidence" value="ECO:0007669"/>
    <property type="project" value="TreeGrafter"/>
</dbReference>
<dbReference type="InterPro" id="IPR004083">
    <property type="entry name" value="Raptor"/>
</dbReference>
<dbReference type="GO" id="GO:0030307">
    <property type="term" value="P:positive regulation of cell growth"/>
    <property type="evidence" value="ECO:0007669"/>
    <property type="project" value="TreeGrafter"/>
</dbReference>
<dbReference type="GO" id="GO:0030674">
    <property type="term" value="F:protein-macromolecule adaptor activity"/>
    <property type="evidence" value="ECO:0007669"/>
    <property type="project" value="TreeGrafter"/>
</dbReference>
<protein>
    <submittedName>
        <fullName evidence="1">Uncharacterized protein</fullName>
    </submittedName>
</protein>
<sequence length="389" mass="42626">MVPKCQLNQSYPTTTKSLAEQLVEFNKLNNNPIANWDTRFETGTKTALLHPFSPIVVAADENERIRVWNYEEGTLLNGFDNHDFPDKGISKLCLVNELDDSLLLVASCDGSVRIWKNYATKGKQKLVTAFSSIQGHKPGARDLNAVVDWQQQSGCLYASGEVSTVSLWDLEKEQLVRSIPSESECGVTALSASQVHGSQLVAGFADGSLRLYDVRSPEPLVLATRPHQKVERVVGLSFQPGLDPSKVASCNLSLNCQVFFSSLSLSQGQYLFLFLFQVVSASQAGDIQFLDLRTSRDTYLTIDAHRGSLTALAVHRHAPIIASGSAKQLIKVFSLEGEQLGRILYYPSFMGQKIGSVSCLAFHPYQVLLAAGAVDSLVSVYTHDNSPAR</sequence>
<dbReference type="PANTHER" id="PTHR12848:SF18">
    <property type="entry name" value="RAPTOR N-TERMINAL CASPASE-LIKE DOMAIN-CONTAINING PROTEIN"/>
    <property type="match status" value="1"/>
</dbReference>
<dbReference type="Gene3D" id="2.130.10.10">
    <property type="entry name" value="YVTN repeat-like/Quinoprotein amine dehydrogenase"/>
    <property type="match status" value="2"/>
</dbReference>
<proteinExistence type="predicted"/>
<dbReference type="Pfam" id="PF00400">
    <property type="entry name" value="WD40"/>
    <property type="match status" value="4"/>
</dbReference>
<dbReference type="EMBL" id="QGKW02001940">
    <property type="protein sequence ID" value="KAF2558828.1"/>
    <property type="molecule type" value="Genomic_DNA"/>
</dbReference>
<evidence type="ECO:0000313" key="2">
    <source>
        <dbReference type="Proteomes" id="UP000712281"/>
    </source>
</evidence>
<gene>
    <name evidence="1" type="ORF">F2Q68_00018078</name>
</gene>
<dbReference type="Proteomes" id="UP000712281">
    <property type="component" value="Unassembled WGS sequence"/>
</dbReference>
<evidence type="ECO:0000313" key="1">
    <source>
        <dbReference type="EMBL" id="KAF2558828.1"/>
    </source>
</evidence>
<accession>A0A8S9HVC2</accession>
<comment type="caution">
    <text evidence="1">The sequence shown here is derived from an EMBL/GenBank/DDBJ whole genome shotgun (WGS) entry which is preliminary data.</text>
</comment>
<dbReference type="SMART" id="SM00320">
    <property type="entry name" value="WD40"/>
    <property type="match status" value="5"/>
</dbReference>